<keyword evidence="3 8" id="KW-1133">Transmembrane helix</keyword>
<evidence type="ECO:0000313" key="10">
    <source>
        <dbReference type="EMBL" id="GFN90581.1"/>
    </source>
</evidence>
<dbReference type="SUPFAM" id="SSF81321">
    <property type="entry name" value="Family A G protein-coupled receptor-like"/>
    <property type="match status" value="1"/>
</dbReference>
<keyword evidence="5 8" id="KW-0472">Membrane</keyword>
<evidence type="ECO:0000256" key="8">
    <source>
        <dbReference type="SAM" id="Phobius"/>
    </source>
</evidence>
<name>A0AAV3Z7V5_9GAST</name>
<evidence type="ECO:0000256" key="5">
    <source>
        <dbReference type="ARBA" id="ARBA00023136"/>
    </source>
</evidence>
<evidence type="ECO:0000259" key="9">
    <source>
        <dbReference type="PROSITE" id="PS50262"/>
    </source>
</evidence>
<dbReference type="Proteomes" id="UP000735302">
    <property type="component" value="Unassembled WGS sequence"/>
</dbReference>
<evidence type="ECO:0000256" key="3">
    <source>
        <dbReference type="ARBA" id="ARBA00022989"/>
    </source>
</evidence>
<dbReference type="EMBL" id="BLXT01002056">
    <property type="protein sequence ID" value="GFN90581.1"/>
    <property type="molecule type" value="Genomic_DNA"/>
</dbReference>
<evidence type="ECO:0000256" key="4">
    <source>
        <dbReference type="ARBA" id="ARBA00023040"/>
    </source>
</evidence>
<feature type="transmembrane region" description="Helical" evidence="8">
    <location>
        <begin position="241"/>
        <end position="261"/>
    </location>
</feature>
<keyword evidence="4" id="KW-0297">G-protein coupled receptor</keyword>
<feature type="transmembrane region" description="Helical" evidence="8">
    <location>
        <begin position="192"/>
        <end position="213"/>
    </location>
</feature>
<dbReference type="PANTHER" id="PTHR24243:SF233">
    <property type="entry name" value="THYROTROPIN-RELEASING HORMONE RECEPTOR"/>
    <property type="match status" value="1"/>
</dbReference>
<gene>
    <name evidence="10" type="ORF">PoB_001708700</name>
</gene>
<dbReference type="PROSITE" id="PS50262">
    <property type="entry name" value="G_PROTEIN_RECEP_F1_2"/>
    <property type="match status" value="1"/>
</dbReference>
<comment type="caution">
    <text evidence="10">The sequence shown here is derived from an EMBL/GenBank/DDBJ whole genome shotgun (WGS) entry which is preliminary data.</text>
</comment>
<reference evidence="10 11" key="1">
    <citation type="journal article" date="2021" name="Elife">
        <title>Chloroplast acquisition without the gene transfer in kleptoplastic sea slugs, Plakobranchus ocellatus.</title>
        <authorList>
            <person name="Maeda T."/>
            <person name="Takahashi S."/>
            <person name="Yoshida T."/>
            <person name="Shimamura S."/>
            <person name="Takaki Y."/>
            <person name="Nagai Y."/>
            <person name="Toyoda A."/>
            <person name="Suzuki Y."/>
            <person name="Arimoto A."/>
            <person name="Ishii H."/>
            <person name="Satoh N."/>
            <person name="Nishiyama T."/>
            <person name="Hasebe M."/>
            <person name="Maruyama T."/>
            <person name="Minagawa J."/>
            <person name="Obokata J."/>
            <person name="Shigenobu S."/>
        </authorList>
    </citation>
    <scope>NUCLEOTIDE SEQUENCE [LARGE SCALE GENOMIC DNA]</scope>
</reference>
<accession>A0AAV3Z7V5</accession>
<organism evidence="10 11">
    <name type="scientific">Plakobranchus ocellatus</name>
    <dbReference type="NCBI Taxonomy" id="259542"/>
    <lineage>
        <taxon>Eukaryota</taxon>
        <taxon>Metazoa</taxon>
        <taxon>Spiralia</taxon>
        <taxon>Lophotrochozoa</taxon>
        <taxon>Mollusca</taxon>
        <taxon>Gastropoda</taxon>
        <taxon>Heterobranchia</taxon>
        <taxon>Euthyneura</taxon>
        <taxon>Panpulmonata</taxon>
        <taxon>Sacoglossa</taxon>
        <taxon>Placobranchoidea</taxon>
        <taxon>Plakobranchidae</taxon>
        <taxon>Plakobranchus</taxon>
    </lineage>
</organism>
<feature type="transmembrane region" description="Helical" evidence="8">
    <location>
        <begin position="97"/>
        <end position="118"/>
    </location>
</feature>
<keyword evidence="11" id="KW-1185">Reference proteome</keyword>
<evidence type="ECO:0000256" key="6">
    <source>
        <dbReference type="ARBA" id="ARBA00023170"/>
    </source>
</evidence>
<dbReference type="PANTHER" id="PTHR24243">
    <property type="entry name" value="G-PROTEIN COUPLED RECEPTOR"/>
    <property type="match status" value="1"/>
</dbReference>
<keyword evidence="7" id="KW-0807">Transducer</keyword>
<dbReference type="PRINTS" id="PR00237">
    <property type="entry name" value="GPCRRHODOPSN"/>
</dbReference>
<evidence type="ECO:0000256" key="1">
    <source>
        <dbReference type="ARBA" id="ARBA00004141"/>
    </source>
</evidence>
<dbReference type="AlphaFoldDB" id="A0AAV3Z7V5"/>
<evidence type="ECO:0000256" key="2">
    <source>
        <dbReference type="ARBA" id="ARBA00022692"/>
    </source>
</evidence>
<dbReference type="InterPro" id="IPR017452">
    <property type="entry name" value="GPCR_Rhodpsn_7TM"/>
</dbReference>
<keyword evidence="6 10" id="KW-0675">Receptor</keyword>
<evidence type="ECO:0000313" key="11">
    <source>
        <dbReference type="Proteomes" id="UP000735302"/>
    </source>
</evidence>
<feature type="transmembrane region" description="Helical" evidence="8">
    <location>
        <begin position="58"/>
        <end position="77"/>
    </location>
</feature>
<dbReference type="CDD" id="cd14978">
    <property type="entry name" value="7tmA_FMRFamide_R-like"/>
    <property type="match status" value="1"/>
</dbReference>
<evidence type="ECO:0000256" key="7">
    <source>
        <dbReference type="ARBA" id="ARBA00023224"/>
    </source>
</evidence>
<feature type="transmembrane region" description="Helical" evidence="8">
    <location>
        <begin position="27"/>
        <end position="46"/>
    </location>
</feature>
<feature type="domain" description="G-protein coupled receptors family 1 profile" evidence="9">
    <location>
        <begin position="39"/>
        <end position="295"/>
    </location>
</feature>
<dbReference type="Gene3D" id="1.20.1070.10">
    <property type="entry name" value="Rhodopsin 7-helix transmembrane proteins"/>
    <property type="match status" value="1"/>
</dbReference>
<sequence>MNNSTESLNQTIYGGQLHPAQIVIDKYITILVLIIGVPGNILSLIIWMQKRMRHSSGYYLAALALNDLCFLVLAEIFDIHVTWMSANLLSYQVVCQLFPIIYMTVQYLSPCLVLTFTTERFISICHPFKRDKYCTKSRAQIVVVCLTVACCLLSAVNGYFFHLTTIEGAPDCDVRASVRKGGNLSFFQMYNIFADTAFFFVVPLGILVLNILVIREMRRLSRYEPTQLQTSSGQRTGSTTVMLLAVSFYQIITTLPVSVVYSLRFEFEASSTYYLVLTIIKEYGITHYAFNFIIYVLTGKMFRQELKRLFLHPFGKVASHFSSEYDSLRTSVHSSVRKTWGSVYGREKEEDKKVEPNETLL</sequence>
<dbReference type="Pfam" id="PF00001">
    <property type="entry name" value="7tm_1"/>
    <property type="match status" value="1"/>
</dbReference>
<keyword evidence="2 8" id="KW-0812">Transmembrane</keyword>
<dbReference type="InterPro" id="IPR000276">
    <property type="entry name" value="GPCR_Rhodpsn"/>
</dbReference>
<protein>
    <submittedName>
        <fullName evidence="10">Orphan G-protein coupled receptor 50</fullName>
    </submittedName>
</protein>
<dbReference type="GO" id="GO:0004930">
    <property type="term" value="F:G protein-coupled receptor activity"/>
    <property type="evidence" value="ECO:0007669"/>
    <property type="project" value="UniProtKB-KW"/>
</dbReference>
<proteinExistence type="predicted"/>
<comment type="subcellular location">
    <subcellularLocation>
        <location evidence="1">Membrane</location>
        <topology evidence="1">Multi-pass membrane protein</topology>
    </subcellularLocation>
</comment>
<feature type="transmembrane region" description="Helical" evidence="8">
    <location>
        <begin position="273"/>
        <end position="298"/>
    </location>
</feature>
<dbReference type="GO" id="GO:0005886">
    <property type="term" value="C:plasma membrane"/>
    <property type="evidence" value="ECO:0007669"/>
    <property type="project" value="TreeGrafter"/>
</dbReference>
<feature type="transmembrane region" description="Helical" evidence="8">
    <location>
        <begin position="139"/>
        <end position="161"/>
    </location>
</feature>